<reference evidence="3" key="1">
    <citation type="submission" date="2017-08" db="EMBL/GenBank/DDBJ databases">
        <authorList>
            <person name="Varghese N."/>
            <person name="Submissions S."/>
        </authorList>
    </citation>
    <scope>NUCLEOTIDE SEQUENCE [LARGE SCALE GENOMIC DNA]</scope>
    <source>
        <strain evidence="3">KCTC 23107</strain>
    </source>
</reference>
<protein>
    <recommendedName>
        <fullName evidence="4">PD-(D/E)XK nuclease superfamily protein</fullName>
    </recommendedName>
</protein>
<feature type="coiled-coil region" evidence="1">
    <location>
        <begin position="258"/>
        <end position="285"/>
    </location>
</feature>
<keyword evidence="1" id="KW-0175">Coiled coil</keyword>
<proteinExistence type="predicted"/>
<evidence type="ECO:0000313" key="2">
    <source>
        <dbReference type="EMBL" id="SOE19048.1"/>
    </source>
</evidence>
<evidence type="ECO:0000313" key="3">
    <source>
        <dbReference type="Proteomes" id="UP000219465"/>
    </source>
</evidence>
<dbReference type="AlphaFoldDB" id="A0A286IFZ1"/>
<evidence type="ECO:0008006" key="4">
    <source>
        <dbReference type="Google" id="ProtNLM"/>
    </source>
</evidence>
<dbReference type="Proteomes" id="UP000219465">
    <property type="component" value="Unassembled WGS sequence"/>
</dbReference>
<evidence type="ECO:0000256" key="1">
    <source>
        <dbReference type="SAM" id="Coils"/>
    </source>
</evidence>
<accession>A0A286IFZ1</accession>
<dbReference type="OrthoDB" id="7807914at2"/>
<keyword evidence="3" id="KW-1185">Reference proteome</keyword>
<sequence>MTLPNFALHYLRIEWQERGIARRMEISSDPIQIEQDDDGHYRAETQMFRDFHPWVGLRFSDRAVETVPYLVGADGERQPWLMVSDTAGREWWVQDNGWDHERKTHLSELHRSFGEFELHVGSEKLLLVNVSLDLGRTEAEDYLADFRDELITLALNRQSSATGGVIRSESADLVEALSQFARAARHVVGNPARELSEIDQIQPVGRLRPNARTFREVLRSPSQRSYPGRGAEDNADIPDNRFVRHMVQYCAMLSSRIAHASEAQARRLSARAERARNHARNLLDSDSEKVDPEIFGNQLAEMEAAIGAVNSWSNSGLQGQGGVRDFCIKLENSYDYLPRTQFYKRLDVDPWEDEKLGITSSIVQLPEEPYRLVTQASKYLNKRSRLFEFSGVGNVRRNPRNRSMRLLELEEVRHMNVRSPGLEKKTALRERYEQSGWTRKLTRAELEERHVEARSSDRRASQLAQRAKLSMSASALLSRAGEDLSSQDMVWSALGVATSASLPMGMRFVQSPAYASVLNAFNRVQELAEKIGIGGQEIEQIDRIGILHASAIYERWCLVRLISLLTDTFDFTPEHDWLDRVVEGIGGPLSPFELRFDRVDVGMIGRLEVQPVLPNGRRPDFRLTFQRREGNSKNASNADVFGAEETEPSTGLVLDAKFRTRWRPGELDRVLHDIVEARGYRQAARRVFILQPAGQVVGEPTSPLRWGRDCDYGQNSPENHGQGVVRVSPHPREWHNLHRLVAMELQASFPAPRKIEDEWRSDSFCISCGRRHEVAGIKHRLTKKDRDYWDLTCQDCGLTTRRTHCFSGCGTPLFKNGLILTYHRTIADQLTNVACPCCGEFFDRDIHEADSIRGAFG</sequence>
<organism evidence="2 3">
    <name type="scientific">Hoeflea halophila</name>
    <dbReference type="NCBI Taxonomy" id="714899"/>
    <lineage>
        <taxon>Bacteria</taxon>
        <taxon>Pseudomonadati</taxon>
        <taxon>Pseudomonadota</taxon>
        <taxon>Alphaproteobacteria</taxon>
        <taxon>Hyphomicrobiales</taxon>
        <taxon>Rhizobiaceae</taxon>
        <taxon>Hoeflea</taxon>
    </lineage>
</organism>
<gene>
    <name evidence="2" type="ORF">SAMN05877838_3999</name>
</gene>
<name>A0A286IFZ1_9HYPH</name>
<dbReference type="EMBL" id="OCPC01000010">
    <property type="protein sequence ID" value="SOE19048.1"/>
    <property type="molecule type" value="Genomic_DNA"/>
</dbReference>